<reference evidence="1" key="1">
    <citation type="submission" date="2021-09" db="EMBL/GenBank/DDBJ databases">
        <authorList>
            <person name="Andersen S.H."/>
            <person name="Beall E.A."/>
            <person name="Cappelle B."/>
            <person name="Falteisek K.J."/>
            <person name="Fenske B.A."/>
            <person name="Gansluckner N.W."/>
            <person name="Gilbertson S.M."/>
            <person name="Krings K.J."/>
            <person name="Mobeck M."/>
            <person name="Odeku J.O."/>
            <person name="Poncelet M.E."/>
            <person name="Rohr J.R."/>
            <person name="Rolands L."/>
            <person name="Whipple C.D."/>
            <person name="Whipple E.M."/>
            <person name="Spring A.M."/>
            <person name="Klyczek K."/>
            <person name="Garlena R.A."/>
            <person name="Russell D.A."/>
            <person name="Pope W.H."/>
            <person name="Jacobs-Sera D."/>
            <person name="Hatfull G.F."/>
        </authorList>
    </citation>
    <scope>NUCLEOTIDE SEQUENCE</scope>
</reference>
<name>A0AAE8Y7U5_9CAUD</name>
<dbReference type="EMBL" id="OK040790">
    <property type="protein sequence ID" value="UDL16043.1"/>
    <property type="molecule type" value="Genomic_DNA"/>
</dbReference>
<protein>
    <submittedName>
        <fullName evidence="1">Uncharacterized protein</fullName>
    </submittedName>
</protein>
<dbReference type="RefSeq" id="YP_010755283.1">
    <property type="nucleotide sequence ID" value="NC_073468.1"/>
</dbReference>
<sequence length="98" mass="11013">MMADPFWNYENPRYCDVFWGSHGCSLVPFHVGPCICDHRDRDADGNPIGDILIITEPPGVPPYYGPDTEFFSNNPHSVIPAATLRAVHWTADNLLIEE</sequence>
<accession>A0AAE8Y7U5</accession>
<evidence type="ECO:0000313" key="2">
    <source>
        <dbReference type="Proteomes" id="UP000827768"/>
    </source>
</evidence>
<keyword evidence="2" id="KW-1185">Reference proteome</keyword>
<dbReference type="Proteomes" id="UP000827768">
    <property type="component" value="Segment"/>
</dbReference>
<evidence type="ECO:0000313" key="1">
    <source>
        <dbReference type="EMBL" id="UDL16043.1"/>
    </source>
</evidence>
<dbReference type="GeneID" id="80019934"/>
<dbReference type="KEGG" id="vg:80019934"/>
<organism evidence="1 2">
    <name type="scientific">Microbacterium phage Pumpernickel</name>
    <dbReference type="NCBI Taxonomy" id="2885983"/>
    <lineage>
        <taxon>Viruses</taxon>
        <taxon>Duplodnaviria</taxon>
        <taxon>Heunggongvirae</taxon>
        <taxon>Uroviricota</taxon>
        <taxon>Caudoviricetes</taxon>
        <taxon>Pumpernickelvirus</taxon>
        <taxon>Pumpernickelvirus pumpernickel</taxon>
    </lineage>
</organism>
<proteinExistence type="predicted"/>
<gene>
    <name evidence="1" type="primary">293</name>
    <name evidence="1" type="ORF">SEA_PUMPERNICKEL_293</name>
</gene>